<comment type="caution">
    <text evidence="5">The sequence shown here is derived from an EMBL/GenBank/DDBJ whole genome shotgun (WGS) entry which is preliminary data.</text>
</comment>
<keyword evidence="3" id="KW-0804">Transcription</keyword>
<keyword evidence="6" id="KW-1185">Reference proteome</keyword>
<evidence type="ECO:0000256" key="3">
    <source>
        <dbReference type="ARBA" id="ARBA00023163"/>
    </source>
</evidence>
<dbReference type="InterPro" id="IPR036388">
    <property type="entry name" value="WH-like_DNA-bd_sf"/>
</dbReference>
<dbReference type="PANTHER" id="PTHR33204:SF37">
    <property type="entry name" value="HTH-TYPE TRANSCRIPTIONAL REGULATOR YODB"/>
    <property type="match status" value="1"/>
</dbReference>
<keyword evidence="2" id="KW-0238">DNA-binding</keyword>
<dbReference type="Proteomes" id="UP000809587">
    <property type="component" value="Unassembled WGS sequence"/>
</dbReference>
<sequence length="128" mass="13952">MGVFIRPGNVFLADCPARLAIELLADKWSVVVIYGLSQGPRRHNELKALIGGVSSKVLAQTMRRLQRHGLVGRSALPEQPSITQYELTPLGQTLVEPVEMLSRWAERHGSDVLEAHGEQTDAVAVTSG</sequence>
<dbReference type="EMBL" id="JAFEUO010000001">
    <property type="protein sequence ID" value="MBM7081352.1"/>
    <property type="molecule type" value="Genomic_DNA"/>
</dbReference>
<dbReference type="Gene3D" id="1.10.10.10">
    <property type="entry name" value="Winged helix-like DNA-binding domain superfamily/Winged helix DNA-binding domain"/>
    <property type="match status" value="1"/>
</dbReference>
<dbReference type="Pfam" id="PF01638">
    <property type="entry name" value="HxlR"/>
    <property type="match status" value="1"/>
</dbReference>
<reference evidence="5 6" key="1">
    <citation type="submission" date="2021-02" db="EMBL/GenBank/DDBJ databases">
        <authorList>
            <person name="Lee D.-H."/>
        </authorList>
    </citation>
    <scope>NUCLEOTIDE SEQUENCE [LARGE SCALE GENOMIC DNA]</scope>
    <source>
        <strain evidence="5 6">MMS20-R2-29</strain>
    </source>
</reference>
<dbReference type="InterPro" id="IPR036390">
    <property type="entry name" value="WH_DNA-bd_sf"/>
</dbReference>
<evidence type="ECO:0000259" key="4">
    <source>
        <dbReference type="PROSITE" id="PS51118"/>
    </source>
</evidence>
<dbReference type="SUPFAM" id="SSF46785">
    <property type="entry name" value="Winged helix' DNA-binding domain"/>
    <property type="match status" value="1"/>
</dbReference>
<dbReference type="PROSITE" id="PS51118">
    <property type="entry name" value="HTH_HXLR"/>
    <property type="match status" value="1"/>
</dbReference>
<dbReference type="PANTHER" id="PTHR33204">
    <property type="entry name" value="TRANSCRIPTIONAL REGULATOR, MARR FAMILY"/>
    <property type="match status" value="1"/>
</dbReference>
<evidence type="ECO:0000256" key="1">
    <source>
        <dbReference type="ARBA" id="ARBA00023015"/>
    </source>
</evidence>
<proteinExistence type="predicted"/>
<gene>
    <name evidence="5" type="ORF">JQN84_02165</name>
</gene>
<evidence type="ECO:0000256" key="2">
    <source>
        <dbReference type="ARBA" id="ARBA00023125"/>
    </source>
</evidence>
<feature type="domain" description="HTH hxlR-type" evidence="4">
    <location>
        <begin position="15"/>
        <end position="113"/>
    </location>
</feature>
<organism evidence="5 6">
    <name type="scientific">Micromonospora humidisoli</name>
    <dbReference type="NCBI Taxonomy" id="2807622"/>
    <lineage>
        <taxon>Bacteria</taxon>
        <taxon>Bacillati</taxon>
        <taxon>Actinomycetota</taxon>
        <taxon>Actinomycetes</taxon>
        <taxon>Micromonosporales</taxon>
        <taxon>Micromonosporaceae</taxon>
        <taxon>Micromonospora</taxon>
    </lineage>
</organism>
<dbReference type="InterPro" id="IPR002577">
    <property type="entry name" value="HTH_HxlR"/>
</dbReference>
<protein>
    <submittedName>
        <fullName evidence="5">Helix-turn-helix transcriptional regulator</fullName>
    </submittedName>
</protein>
<keyword evidence="1" id="KW-0805">Transcription regulation</keyword>
<dbReference type="RefSeq" id="WP_204956705.1">
    <property type="nucleotide sequence ID" value="NZ_JAFEUO010000001.1"/>
</dbReference>
<evidence type="ECO:0000313" key="6">
    <source>
        <dbReference type="Proteomes" id="UP000809587"/>
    </source>
</evidence>
<accession>A0ABS2J478</accession>
<name>A0ABS2J478_9ACTN</name>
<evidence type="ECO:0000313" key="5">
    <source>
        <dbReference type="EMBL" id="MBM7081352.1"/>
    </source>
</evidence>